<dbReference type="Gene3D" id="3.40.630.10">
    <property type="entry name" value="Zn peptidases"/>
    <property type="match status" value="1"/>
</dbReference>
<name>A0ABP0CRY0_9PEZI</name>
<reference evidence="1 2" key="1">
    <citation type="submission" date="2024-01" db="EMBL/GenBank/DDBJ databases">
        <authorList>
            <person name="Allen C."/>
            <person name="Tagirdzhanova G."/>
        </authorList>
    </citation>
    <scope>NUCLEOTIDE SEQUENCE [LARGE SCALE GENOMIC DNA]</scope>
</reference>
<sequence>MIFVFDIEREQVASYWELHKGTHYEVPAAYVGVDEGALLKQIAAWGRGGHALLSVDAAARPLVTRNLIATLPGQTAERVVYVTHTDGNTFVQENGGVTLLALARYFAKLPLSSRRRTIEFALNADTSTSPAKEACTTPSNCRRPLT</sequence>
<evidence type="ECO:0000313" key="1">
    <source>
        <dbReference type="EMBL" id="CAK7234865.1"/>
    </source>
</evidence>
<dbReference type="SUPFAM" id="SSF53187">
    <property type="entry name" value="Zn-dependent exopeptidases"/>
    <property type="match status" value="1"/>
</dbReference>
<comment type="caution">
    <text evidence="1">The sequence shown here is derived from an EMBL/GenBank/DDBJ whole genome shotgun (WGS) entry which is preliminary data.</text>
</comment>
<evidence type="ECO:0000313" key="2">
    <source>
        <dbReference type="Proteomes" id="UP001642406"/>
    </source>
</evidence>
<protein>
    <submittedName>
        <fullName evidence="1">Uncharacterized protein</fullName>
    </submittedName>
</protein>
<dbReference type="Proteomes" id="UP001642406">
    <property type="component" value="Unassembled WGS sequence"/>
</dbReference>
<keyword evidence="2" id="KW-1185">Reference proteome</keyword>
<accession>A0ABP0CRY0</accession>
<gene>
    <name evidence="1" type="ORF">SBRCBS47491_009093</name>
</gene>
<dbReference type="EMBL" id="CAWUHC010000134">
    <property type="protein sequence ID" value="CAK7234865.1"/>
    <property type="molecule type" value="Genomic_DNA"/>
</dbReference>
<organism evidence="1 2">
    <name type="scientific">Sporothrix bragantina</name>
    <dbReference type="NCBI Taxonomy" id="671064"/>
    <lineage>
        <taxon>Eukaryota</taxon>
        <taxon>Fungi</taxon>
        <taxon>Dikarya</taxon>
        <taxon>Ascomycota</taxon>
        <taxon>Pezizomycotina</taxon>
        <taxon>Sordariomycetes</taxon>
        <taxon>Sordariomycetidae</taxon>
        <taxon>Ophiostomatales</taxon>
        <taxon>Ophiostomataceae</taxon>
        <taxon>Sporothrix</taxon>
    </lineage>
</organism>
<proteinExistence type="predicted"/>